<dbReference type="AlphaFoldDB" id="F8DMT6"/>
<dbReference type="Proteomes" id="UP000001924">
    <property type="component" value="Chromosome"/>
</dbReference>
<evidence type="ECO:0000313" key="3">
    <source>
        <dbReference type="EMBL" id="AEI57954.1"/>
    </source>
</evidence>
<keyword evidence="1" id="KW-0732">Signal</keyword>
<protein>
    <submittedName>
        <fullName evidence="3">ABC transporter, substrate-binding protein, family 3</fullName>
    </submittedName>
</protein>
<dbReference type="Pfam" id="PF00497">
    <property type="entry name" value="SBP_bac_3"/>
    <property type="match status" value="1"/>
</dbReference>
<dbReference type="PROSITE" id="PS51257">
    <property type="entry name" value="PROKAR_LIPOPROTEIN"/>
    <property type="match status" value="1"/>
</dbReference>
<dbReference type="SUPFAM" id="SSF53850">
    <property type="entry name" value="Periplasmic binding protein-like II"/>
    <property type="match status" value="1"/>
</dbReference>
<dbReference type="Gene3D" id="3.40.190.10">
    <property type="entry name" value="Periplasmic binding protein-like II"/>
    <property type="match status" value="2"/>
</dbReference>
<feature type="domain" description="Solute-binding protein family 3/N-terminal" evidence="2">
    <location>
        <begin position="50"/>
        <end position="279"/>
    </location>
</feature>
<reference evidence="4" key="1">
    <citation type="submission" date="2011-06" db="EMBL/GenBank/DDBJ databases">
        <title>The complete genome of Lactobacillus reuteri ATCC 55730 / SD2112.</title>
        <authorList>
            <person name="Muzny D."/>
            <person name="Qin X."/>
            <person name="Buhay C."/>
            <person name="Dugan-Rocha S."/>
            <person name="Ding Y."/>
            <person name="Chen G."/>
            <person name="Hawes A."/>
            <person name="Holder M."/>
            <person name="Jhangiani S."/>
            <person name="Johnson A."/>
            <person name="Khan Z."/>
            <person name="Li Z."/>
            <person name="Liu W."/>
            <person name="Liu X."/>
            <person name="Perez L."/>
            <person name="Shen H."/>
            <person name="Wang Q."/>
            <person name="Watt J."/>
            <person name="Xi L."/>
            <person name="Xin Y."/>
            <person name="Zhou J."/>
            <person name="Deng J."/>
            <person name="Jiang H."/>
            <person name="Liu Y."/>
            <person name="Qu J."/>
            <person name="Song X.-Z."/>
            <person name="Zhang L."/>
            <person name="Villasana D."/>
            <person name="Johnson A."/>
            <person name="Liu J."/>
            <person name="Liyanage D."/>
            <person name="Lorensuhewa L."/>
            <person name="Robinson T."/>
            <person name="Song A."/>
            <person name="Song B.-B."/>
            <person name="Dinh H."/>
            <person name="Thornton R."/>
            <person name="Coyle M."/>
            <person name="Francisco L."/>
            <person name="Jackson L."/>
            <person name="Javaid M."/>
            <person name="Korchina V."/>
            <person name="Kovar C."/>
            <person name="Mata R."/>
            <person name="Mathew T."/>
            <person name="Ngo R."/>
            <person name="Nguyen L."/>
            <person name="Nguyen N."/>
            <person name="Okwuonu G."/>
            <person name="Ongeri F."/>
            <person name="Pham C."/>
            <person name="Simmons D."/>
            <person name="Wilczek-Boney K."/>
            <person name="Hale W."/>
            <person name="Jakkamsetti A."/>
            <person name="Pham P."/>
            <person name="Ruth R."/>
            <person name="San Lucas F."/>
            <person name="Warren J."/>
            <person name="Zhang J."/>
            <person name="Zhao Z."/>
            <person name="Zhou C."/>
            <person name="Zhu D."/>
            <person name="Lee S."/>
            <person name="Bess C."/>
            <person name="Blankenburg K."/>
            <person name="Forbes L."/>
            <person name="Fu Q."/>
            <person name="Gubbala S."/>
            <person name="Hirani K."/>
            <person name="Jayaseelan J.C."/>
            <person name="Lara F."/>
            <person name="Munidasa M."/>
            <person name="Palculict T."/>
            <person name="Patil S."/>
            <person name="Pu L.-L."/>
            <person name="Saada N."/>
            <person name="Tang L."/>
            <person name="Weissenberger G."/>
            <person name="Zhu Y."/>
            <person name="Hemphill L."/>
            <person name="Shang Y."/>
            <person name="Youmans B."/>
            <person name="Ayvaz T."/>
            <person name="Ross M."/>
            <person name="Santibanez J."/>
            <person name="Aqrawi P."/>
            <person name="Gross S."/>
            <person name="Joshi V."/>
            <person name="Fowler G."/>
            <person name="Nazareth L."/>
            <person name="Reid J."/>
            <person name="Worley K."/>
            <person name="Petrosino J."/>
            <person name="Highlander S."/>
            <person name="Gibbs R."/>
        </authorList>
    </citation>
    <scope>NUCLEOTIDE SEQUENCE [LARGE SCALE GENOMIC DNA]</scope>
    <source>
        <strain evidence="4">ATCC 55730 / SD2112</strain>
    </source>
</reference>
<dbReference type="PANTHER" id="PTHR35936:SF34">
    <property type="entry name" value="ABC TRANSPORTER EXTRACELLULAR-BINDING PROTEIN YCKB-RELATED"/>
    <property type="match status" value="1"/>
</dbReference>
<dbReference type="HOGENOM" id="CLU_019602_18_2_9"/>
<organism evidence="3 4">
    <name type="scientific">Limosilactobacillus reuteri (strain ATCC 55730 / SD2112)</name>
    <name type="common">Lactobacillus reuteri</name>
    <dbReference type="NCBI Taxonomy" id="491077"/>
    <lineage>
        <taxon>Bacteria</taxon>
        <taxon>Bacillati</taxon>
        <taxon>Bacillota</taxon>
        <taxon>Bacilli</taxon>
        <taxon>Lactobacillales</taxon>
        <taxon>Lactobacillaceae</taxon>
        <taxon>Limosilactobacillus</taxon>
    </lineage>
</organism>
<evidence type="ECO:0000259" key="2">
    <source>
        <dbReference type="SMART" id="SM00062"/>
    </source>
</evidence>
<dbReference type="KEGG" id="lru:HMPREF0538_21745"/>
<name>F8DMT6_LIMRS</name>
<dbReference type="PANTHER" id="PTHR35936">
    <property type="entry name" value="MEMBRANE-BOUND LYTIC MUREIN TRANSGLYCOSYLASE F"/>
    <property type="match status" value="1"/>
</dbReference>
<dbReference type="EMBL" id="CP002844">
    <property type="protein sequence ID" value="AEI57954.1"/>
    <property type="molecule type" value="Genomic_DNA"/>
</dbReference>
<gene>
    <name evidence="3" type="ordered locus">HMPREF0538_21745</name>
</gene>
<evidence type="ECO:0000256" key="1">
    <source>
        <dbReference type="ARBA" id="ARBA00022729"/>
    </source>
</evidence>
<evidence type="ECO:0000313" key="4">
    <source>
        <dbReference type="Proteomes" id="UP000001924"/>
    </source>
</evidence>
<proteinExistence type="predicted"/>
<dbReference type="InterPro" id="IPR001638">
    <property type="entry name" value="Solute-binding_3/MltF_N"/>
</dbReference>
<dbReference type="SMART" id="SM00062">
    <property type="entry name" value="PBPb"/>
    <property type="match status" value="1"/>
</dbReference>
<accession>F8DMT6</accession>
<dbReference type="CDD" id="cd00996">
    <property type="entry name" value="PBP2_AatB_like"/>
    <property type="match status" value="1"/>
</dbReference>
<sequence>MKGDILMKKAKAIWLLILLVVPVLLLSGCESVTKRADTQDTWNRIERRKRVIVGLDDSFVPMDFRQKNGKLVGYDVDLARAVFKQYGIKVDFQPIDWSMKETELKNGTIDLLWNGYSVNPSRAKKVAFSRYYLENRQILVTKKKSNIKNLNGMTGKTLGVQNGSTGVTVLDEKPKLLKDKIKHHTPVLYDTFPNAFIDLNANRIQGILMDEVYANYYIKHQPNSNSYRTYISKELPMEHFAVGMRKGDKTLKKKINQGLGNLQKNGELRKLNEKWFGQDNNYLGPDNTK</sequence>